<reference evidence="2 3" key="1">
    <citation type="submission" date="2019-09" db="EMBL/GenBank/DDBJ databases">
        <authorList>
            <person name="Kevbrin V."/>
            <person name="Grouzdev D.S."/>
        </authorList>
    </citation>
    <scope>NUCLEOTIDE SEQUENCE [LARGE SCALE GENOMIC DNA]</scope>
    <source>
        <strain evidence="2 3">G-192</strain>
    </source>
</reference>
<keyword evidence="3" id="KW-1185">Reference proteome</keyword>
<dbReference type="InterPro" id="IPR011322">
    <property type="entry name" value="N-reg_PII-like_a/b"/>
</dbReference>
<name>A0A5M6ZIB3_9PROT</name>
<gene>
    <name evidence="2" type="ORF">F1654_00415</name>
</gene>
<evidence type="ECO:0000313" key="2">
    <source>
        <dbReference type="EMBL" id="KAA5804509.1"/>
    </source>
</evidence>
<proteinExistence type="predicted"/>
<dbReference type="EMBL" id="VWOJ01000001">
    <property type="protein sequence ID" value="KAA5804509.1"/>
    <property type="molecule type" value="Genomic_DNA"/>
</dbReference>
<sequence length="102" mass="11415">MPRPIRKKIIAIVEAAHLRRLVDLMQGCGAAGLTVIDGREGYGVTGDWTREGVFEAVEMKIVHTVVNAQTADAVFEKAEVFFRRYPGIIYAHDVEVVRGERF</sequence>
<dbReference type="GO" id="GO:0030234">
    <property type="term" value="F:enzyme regulator activity"/>
    <property type="evidence" value="ECO:0007669"/>
    <property type="project" value="InterPro"/>
</dbReference>
<dbReference type="InterPro" id="IPR002187">
    <property type="entry name" value="N-reg_PII"/>
</dbReference>
<dbReference type="RefSeq" id="WP_150021540.1">
    <property type="nucleotide sequence ID" value="NZ_VWOJ01000001.1"/>
</dbReference>
<dbReference type="Pfam" id="PF00543">
    <property type="entry name" value="P-II"/>
    <property type="match status" value="1"/>
</dbReference>
<organism evidence="2 3">
    <name type="scientific">Alkalicaulis satelles</name>
    <dbReference type="NCBI Taxonomy" id="2609175"/>
    <lineage>
        <taxon>Bacteria</taxon>
        <taxon>Pseudomonadati</taxon>
        <taxon>Pseudomonadota</taxon>
        <taxon>Alphaproteobacteria</taxon>
        <taxon>Maricaulales</taxon>
        <taxon>Maricaulaceae</taxon>
        <taxon>Alkalicaulis</taxon>
    </lineage>
</organism>
<dbReference type="GO" id="GO:0006808">
    <property type="term" value="P:regulation of nitrogen utilization"/>
    <property type="evidence" value="ECO:0007669"/>
    <property type="project" value="InterPro"/>
</dbReference>
<dbReference type="Proteomes" id="UP000325122">
    <property type="component" value="Unassembled WGS sequence"/>
</dbReference>
<dbReference type="Gene3D" id="3.30.70.120">
    <property type="match status" value="1"/>
</dbReference>
<dbReference type="AlphaFoldDB" id="A0A5M6ZIB3"/>
<protein>
    <recommendedName>
        <fullName evidence="1">Nitrogen regulatory protein P-II</fullName>
    </recommendedName>
</protein>
<comment type="caution">
    <text evidence="2">The sequence shown here is derived from an EMBL/GenBank/DDBJ whole genome shotgun (WGS) entry which is preliminary data.</text>
</comment>
<evidence type="ECO:0000313" key="3">
    <source>
        <dbReference type="Proteomes" id="UP000325122"/>
    </source>
</evidence>
<dbReference type="SUPFAM" id="SSF54913">
    <property type="entry name" value="GlnB-like"/>
    <property type="match status" value="1"/>
</dbReference>
<accession>A0A5M6ZIB3</accession>
<dbReference type="PROSITE" id="PS51343">
    <property type="entry name" value="PII_GLNB_DOM"/>
    <property type="match status" value="1"/>
</dbReference>
<evidence type="ECO:0000256" key="1">
    <source>
        <dbReference type="ARBA" id="ARBA00015681"/>
    </source>
</evidence>
<dbReference type="InterPro" id="IPR015867">
    <property type="entry name" value="N-reg_PII/ATP_PRibTrfase_C"/>
</dbReference>